<keyword evidence="3" id="KW-1185">Reference proteome</keyword>
<organism evidence="1">
    <name type="scientific">Anopheles sinensis</name>
    <name type="common">Mosquito</name>
    <dbReference type="NCBI Taxonomy" id="74873"/>
    <lineage>
        <taxon>Eukaryota</taxon>
        <taxon>Metazoa</taxon>
        <taxon>Ecdysozoa</taxon>
        <taxon>Arthropoda</taxon>
        <taxon>Hexapoda</taxon>
        <taxon>Insecta</taxon>
        <taxon>Pterygota</taxon>
        <taxon>Neoptera</taxon>
        <taxon>Endopterygota</taxon>
        <taxon>Diptera</taxon>
        <taxon>Nematocera</taxon>
        <taxon>Culicoidea</taxon>
        <taxon>Culicidae</taxon>
        <taxon>Anophelinae</taxon>
        <taxon>Anopheles</taxon>
    </lineage>
</organism>
<dbReference type="VEuPathDB" id="VectorBase:ASIC008869"/>
<dbReference type="EnsemblMetazoa" id="ASIC008869-RA">
    <property type="protein sequence ID" value="ASIC008869-PA"/>
    <property type="gene ID" value="ASIC008869"/>
</dbReference>
<name>A0A084VTI3_ANOSI</name>
<dbReference type="Proteomes" id="UP000030765">
    <property type="component" value="Unassembled WGS sequence"/>
</dbReference>
<evidence type="ECO:0000313" key="3">
    <source>
        <dbReference type="Proteomes" id="UP000030765"/>
    </source>
</evidence>
<evidence type="ECO:0000313" key="2">
    <source>
        <dbReference type="EnsemblMetazoa" id="ASIC008869-PA"/>
    </source>
</evidence>
<dbReference type="EMBL" id="KE525079">
    <property type="protein sequence ID" value="KFB41277.1"/>
    <property type="molecule type" value="Genomic_DNA"/>
</dbReference>
<proteinExistence type="predicted"/>
<reference evidence="1 3" key="1">
    <citation type="journal article" date="2014" name="BMC Genomics">
        <title>Genome sequence of Anopheles sinensis provides insight into genetics basis of mosquito competence for malaria parasites.</title>
        <authorList>
            <person name="Zhou D."/>
            <person name="Zhang D."/>
            <person name="Ding G."/>
            <person name="Shi L."/>
            <person name="Hou Q."/>
            <person name="Ye Y."/>
            <person name="Xu Y."/>
            <person name="Zhou H."/>
            <person name="Xiong C."/>
            <person name="Li S."/>
            <person name="Yu J."/>
            <person name="Hong S."/>
            <person name="Yu X."/>
            <person name="Zou P."/>
            <person name="Chen C."/>
            <person name="Chang X."/>
            <person name="Wang W."/>
            <person name="Lv Y."/>
            <person name="Sun Y."/>
            <person name="Ma L."/>
            <person name="Shen B."/>
            <person name="Zhu C."/>
        </authorList>
    </citation>
    <scope>NUCLEOTIDE SEQUENCE [LARGE SCALE GENOMIC DNA]</scope>
</reference>
<gene>
    <name evidence="1" type="ORF">ZHAS_00008869</name>
</gene>
<evidence type="ECO:0000313" key="1">
    <source>
        <dbReference type="EMBL" id="KFB41277.1"/>
    </source>
</evidence>
<sequence length="157" mass="17694">MAFPAQWMPRESAHMGICCTTIIIIIIARRQQYVYENHQRLTTAIPKHMPLDTLGTRTSSVGSQTVRLLHASRHYHCKQVARSKPDHDTIPQGVYAHESHRTFNAGFGQLSTGRRSGKLSQDVATFPKPAYGTCYRLLPYLPFIGRTIDGCLVDGWL</sequence>
<dbReference type="EMBL" id="ATLV01016355">
    <property type="status" value="NOT_ANNOTATED_CDS"/>
    <property type="molecule type" value="Genomic_DNA"/>
</dbReference>
<dbReference type="AlphaFoldDB" id="A0A084VTI3"/>
<reference evidence="2" key="2">
    <citation type="submission" date="2020-05" db="UniProtKB">
        <authorList>
            <consortium name="EnsemblMetazoa"/>
        </authorList>
    </citation>
    <scope>IDENTIFICATION</scope>
</reference>
<protein>
    <submittedName>
        <fullName evidence="1 2">Uncharacterized protein</fullName>
    </submittedName>
</protein>
<accession>A0A084VTI3</accession>